<gene>
    <name evidence="2" type="ORF">Pyn_40795</name>
</gene>
<keyword evidence="3" id="KW-1185">Reference proteome</keyword>
<dbReference type="Proteomes" id="UP000250321">
    <property type="component" value="Unassembled WGS sequence"/>
</dbReference>
<dbReference type="AlphaFoldDB" id="A0A314Z4R4"/>
<organism evidence="2 3">
    <name type="scientific">Prunus yedoensis var. nudiflora</name>
    <dbReference type="NCBI Taxonomy" id="2094558"/>
    <lineage>
        <taxon>Eukaryota</taxon>
        <taxon>Viridiplantae</taxon>
        <taxon>Streptophyta</taxon>
        <taxon>Embryophyta</taxon>
        <taxon>Tracheophyta</taxon>
        <taxon>Spermatophyta</taxon>
        <taxon>Magnoliopsida</taxon>
        <taxon>eudicotyledons</taxon>
        <taxon>Gunneridae</taxon>
        <taxon>Pentapetalae</taxon>
        <taxon>rosids</taxon>
        <taxon>fabids</taxon>
        <taxon>Rosales</taxon>
        <taxon>Rosaceae</taxon>
        <taxon>Amygdaloideae</taxon>
        <taxon>Amygdaleae</taxon>
        <taxon>Prunus</taxon>
    </lineage>
</organism>
<reference evidence="2 3" key="1">
    <citation type="submission" date="2018-02" db="EMBL/GenBank/DDBJ databases">
        <title>Draft genome of wild Prunus yedoensis var. nudiflora.</title>
        <authorList>
            <person name="Baek S."/>
            <person name="Kim J.-H."/>
            <person name="Choi K."/>
            <person name="Kim G.-B."/>
            <person name="Cho A."/>
            <person name="Jang H."/>
            <person name="Shin C.-H."/>
            <person name="Yu H.-J."/>
            <person name="Mun J.-H."/>
        </authorList>
    </citation>
    <scope>NUCLEOTIDE SEQUENCE [LARGE SCALE GENOMIC DNA]</scope>
    <source>
        <strain evidence="3">cv. Jeju island</strain>
        <tissue evidence="2">Leaf</tissue>
    </source>
</reference>
<accession>A0A314Z4R4</accession>
<evidence type="ECO:0000313" key="2">
    <source>
        <dbReference type="EMBL" id="PQQ12474.1"/>
    </source>
</evidence>
<feature type="compositionally biased region" description="Polar residues" evidence="1">
    <location>
        <begin position="49"/>
        <end position="59"/>
    </location>
</feature>
<proteinExistence type="predicted"/>
<protein>
    <submittedName>
        <fullName evidence="2">Uncharacterized protein</fullName>
    </submittedName>
</protein>
<evidence type="ECO:0000313" key="3">
    <source>
        <dbReference type="Proteomes" id="UP000250321"/>
    </source>
</evidence>
<feature type="region of interest" description="Disordered" evidence="1">
    <location>
        <begin position="40"/>
        <end position="59"/>
    </location>
</feature>
<sequence>MAKRISLELPIQVVGLDAPPGLLQMHTSWHAGLFSHQASSKGRCRPINHSGNLQRRTYL</sequence>
<name>A0A314Z4R4_PRUYE</name>
<comment type="caution">
    <text evidence="2">The sequence shown here is derived from an EMBL/GenBank/DDBJ whole genome shotgun (WGS) entry which is preliminary data.</text>
</comment>
<dbReference type="EMBL" id="PJQY01000351">
    <property type="protein sequence ID" value="PQQ12474.1"/>
    <property type="molecule type" value="Genomic_DNA"/>
</dbReference>
<evidence type="ECO:0000256" key="1">
    <source>
        <dbReference type="SAM" id="MobiDB-lite"/>
    </source>
</evidence>